<evidence type="ECO:0000313" key="3">
    <source>
        <dbReference type="Proteomes" id="UP000014174"/>
    </source>
</evidence>
<sequence length="402" mass="43661">MKTSIRTFSIVLLCLTLFASCKKNSDDDITDKTDGKDLFVSATSVGSFTQLQLQGVAVLKGFGSFVPLIQYDVDFYKITYYTTLNGSKVLASGLLGIPKNMPTTPALLSAQHGTMFSDADAPSNFPSTFSGFELGASAGFVTIIPDFIGYGESKNIVHPYYDMQSSAATVVDMIKATKYYLESEDIAINNKLFLMGYSEGGYVTMAAQKEIETNKNLKLTLTAAAEGAGGYDLTTMLAKVASVPTYATPSFLALFIQSYNTTYSFNRSLTDYFMPVYAAKIPALLDGSKTREQIDQELSTSPSALLNTAFFSSLSNPAAETAFKSKIAINSFPDWYPVCPTRMYHGLADEAVFFETSQTTYNRFISAGSKQLTLIPIPGGTHTTSVVPMVLDALPWMKTLAE</sequence>
<keyword evidence="2" id="KW-0449">Lipoprotein</keyword>
<dbReference type="Gene3D" id="3.40.50.1820">
    <property type="entry name" value="alpha/beta hydrolase"/>
    <property type="match status" value="1"/>
</dbReference>
<dbReference type="PATRIC" id="fig|1150600.3.peg.800"/>
<name>R9GVY3_9SPHI</name>
<dbReference type="GO" id="GO:0004806">
    <property type="term" value="F:triacylglycerol lipase activity"/>
    <property type="evidence" value="ECO:0007669"/>
    <property type="project" value="InterPro"/>
</dbReference>
<reference evidence="2 3" key="1">
    <citation type="journal article" date="2013" name="Genome Announc.">
        <title>Draft Genome Sequence of Arcticibacter svalbardensis Strain MN12-7T, a Member of the Family Sphingobacteriaceae Isolated from an Arctic Soil Sample.</title>
        <authorList>
            <person name="Shivaji S."/>
            <person name="Ara S."/>
            <person name="Prasad S."/>
            <person name="Manasa B.P."/>
            <person name="Begum Z."/>
            <person name="Singh A."/>
            <person name="Kumar Pinnaka A."/>
        </authorList>
    </citation>
    <scope>NUCLEOTIDE SEQUENCE [LARGE SCALE GENOMIC DNA]</scope>
    <source>
        <strain evidence="2 3">MN12-7</strain>
    </source>
</reference>
<dbReference type="eggNOG" id="COG1506">
    <property type="taxonomic scope" value="Bacteria"/>
</dbReference>
<dbReference type="STRING" id="1150600.ADIARSV_0813"/>
<dbReference type="GO" id="GO:0016042">
    <property type="term" value="P:lipid catabolic process"/>
    <property type="evidence" value="ECO:0007669"/>
    <property type="project" value="InterPro"/>
</dbReference>
<keyword evidence="3" id="KW-1185">Reference proteome</keyword>
<comment type="caution">
    <text evidence="2">The sequence shown here is derived from an EMBL/GenBank/DDBJ whole genome shotgun (WGS) entry which is preliminary data.</text>
</comment>
<evidence type="ECO:0000313" key="2">
    <source>
        <dbReference type="EMBL" id="EOR95997.1"/>
    </source>
</evidence>
<accession>R9GVY3</accession>
<gene>
    <name evidence="2" type="ORF">ADIARSV_0813</name>
</gene>
<feature type="signal peptide" evidence="1">
    <location>
        <begin position="1"/>
        <end position="19"/>
    </location>
</feature>
<organism evidence="2 3">
    <name type="scientific">Arcticibacter svalbardensis MN12-7</name>
    <dbReference type="NCBI Taxonomy" id="1150600"/>
    <lineage>
        <taxon>Bacteria</taxon>
        <taxon>Pseudomonadati</taxon>
        <taxon>Bacteroidota</taxon>
        <taxon>Sphingobacteriia</taxon>
        <taxon>Sphingobacteriales</taxon>
        <taxon>Sphingobacteriaceae</taxon>
        <taxon>Arcticibacter</taxon>
    </lineage>
</organism>
<dbReference type="PIRSF" id="PIRSF029171">
    <property type="entry name" value="Esterase_LipA"/>
    <property type="match status" value="1"/>
</dbReference>
<dbReference type="Pfam" id="PF03583">
    <property type="entry name" value="LIP"/>
    <property type="match status" value="1"/>
</dbReference>
<evidence type="ECO:0000256" key="1">
    <source>
        <dbReference type="SAM" id="SignalP"/>
    </source>
</evidence>
<dbReference type="PROSITE" id="PS51257">
    <property type="entry name" value="PROKAR_LIPOPROTEIN"/>
    <property type="match status" value="1"/>
</dbReference>
<dbReference type="SUPFAM" id="SSF53474">
    <property type="entry name" value="alpha/beta-Hydrolases"/>
    <property type="match status" value="1"/>
</dbReference>
<keyword evidence="1" id="KW-0732">Signal</keyword>
<dbReference type="Proteomes" id="UP000014174">
    <property type="component" value="Unassembled WGS sequence"/>
</dbReference>
<proteinExistence type="predicted"/>
<dbReference type="AlphaFoldDB" id="R9GVY3"/>
<dbReference type="OrthoDB" id="9798122at2"/>
<dbReference type="InterPro" id="IPR005152">
    <property type="entry name" value="Lipase_secreted"/>
</dbReference>
<dbReference type="PANTHER" id="PTHR34853:SF1">
    <property type="entry name" value="LIPASE 5"/>
    <property type="match status" value="1"/>
</dbReference>
<dbReference type="PANTHER" id="PTHR34853">
    <property type="match status" value="1"/>
</dbReference>
<feature type="chain" id="PRO_5004481995" evidence="1">
    <location>
        <begin position="20"/>
        <end position="402"/>
    </location>
</feature>
<dbReference type="Gene3D" id="1.10.260.160">
    <property type="match status" value="1"/>
</dbReference>
<protein>
    <submittedName>
        <fullName evidence="2">Lipoprotein, putative</fullName>
    </submittedName>
</protein>
<dbReference type="RefSeq" id="WP_016194058.1">
    <property type="nucleotide sequence ID" value="NZ_AQPN01000032.1"/>
</dbReference>
<dbReference type="EMBL" id="AQPN01000032">
    <property type="protein sequence ID" value="EOR95997.1"/>
    <property type="molecule type" value="Genomic_DNA"/>
</dbReference>
<dbReference type="InterPro" id="IPR029058">
    <property type="entry name" value="AB_hydrolase_fold"/>
</dbReference>